<proteinExistence type="predicted"/>
<sequence length="158" mass="16685">MGQRQAPVQQQGPLLISMMGQRQPPPQPQVPLIISMMGQRQPAPPPQQPMIISMMGGYGQQQQSQQLPMIISMMGGYGGAAPQISYLGGQQAGGLSALRKPGAPQASAQSLSSMGRPQICGVPKQAPKPQSPMQPQRAPGQPQGQRSAAPQRGPPPRR</sequence>
<accession>A0AAJ7PA95</accession>
<organism evidence="2 3">
    <name type="scientific">Galendromus occidentalis</name>
    <name type="common">western predatory mite</name>
    <dbReference type="NCBI Taxonomy" id="34638"/>
    <lineage>
        <taxon>Eukaryota</taxon>
        <taxon>Metazoa</taxon>
        <taxon>Ecdysozoa</taxon>
        <taxon>Arthropoda</taxon>
        <taxon>Chelicerata</taxon>
        <taxon>Arachnida</taxon>
        <taxon>Acari</taxon>
        <taxon>Parasitiformes</taxon>
        <taxon>Mesostigmata</taxon>
        <taxon>Gamasina</taxon>
        <taxon>Phytoseioidea</taxon>
        <taxon>Phytoseiidae</taxon>
        <taxon>Typhlodrominae</taxon>
        <taxon>Galendromus</taxon>
    </lineage>
</organism>
<evidence type="ECO:0000313" key="2">
    <source>
        <dbReference type="Proteomes" id="UP000694867"/>
    </source>
</evidence>
<dbReference type="AlphaFoldDB" id="A0AAJ7PA95"/>
<feature type="compositionally biased region" description="Low complexity" evidence="1">
    <location>
        <begin position="49"/>
        <end position="59"/>
    </location>
</feature>
<feature type="region of interest" description="Disordered" evidence="1">
    <location>
        <begin position="38"/>
        <end position="59"/>
    </location>
</feature>
<dbReference type="KEGG" id="goe:108864629"/>
<evidence type="ECO:0000256" key="1">
    <source>
        <dbReference type="SAM" id="MobiDB-lite"/>
    </source>
</evidence>
<keyword evidence="2" id="KW-1185">Reference proteome</keyword>
<protein>
    <submittedName>
        <fullName evidence="3">Proline-rich proteoglycan 2-like</fullName>
    </submittedName>
</protein>
<feature type="compositionally biased region" description="Polar residues" evidence="1">
    <location>
        <begin position="106"/>
        <end position="115"/>
    </location>
</feature>
<dbReference type="Proteomes" id="UP000694867">
    <property type="component" value="Unplaced"/>
</dbReference>
<gene>
    <name evidence="3" type="primary">LOC108864629</name>
</gene>
<dbReference type="GeneID" id="108864629"/>
<name>A0AAJ7PA95_9ACAR</name>
<feature type="region of interest" description="Disordered" evidence="1">
    <location>
        <begin position="93"/>
        <end position="158"/>
    </location>
</feature>
<feature type="compositionally biased region" description="Low complexity" evidence="1">
    <location>
        <begin position="133"/>
        <end position="146"/>
    </location>
</feature>
<reference evidence="3" key="1">
    <citation type="submission" date="2025-08" db="UniProtKB">
        <authorList>
            <consortium name="RefSeq"/>
        </authorList>
    </citation>
    <scope>IDENTIFICATION</scope>
</reference>
<dbReference type="RefSeq" id="XP_018496188.1">
    <property type="nucleotide sequence ID" value="XM_018640672.1"/>
</dbReference>
<evidence type="ECO:0000313" key="3">
    <source>
        <dbReference type="RefSeq" id="XP_018496188.1"/>
    </source>
</evidence>